<dbReference type="Pfam" id="PF07690">
    <property type="entry name" value="MFS_1"/>
    <property type="match status" value="1"/>
</dbReference>
<evidence type="ECO:0000313" key="10">
    <source>
        <dbReference type="Proteomes" id="UP000789508"/>
    </source>
</evidence>
<evidence type="ECO:0000256" key="4">
    <source>
        <dbReference type="ARBA" id="ARBA00022692"/>
    </source>
</evidence>
<dbReference type="PANTHER" id="PTHR23501">
    <property type="entry name" value="MAJOR FACILITATOR SUPERFAMILY"/>
    <property type="match status" value="1"/>
</dbReference>
<feature type="transmembrane region" description="Helical" evidence="7">
    <location>
        <begin position="314"/>
        <end position="339"/>
    </location>
</feature>
<feature type="transmembrane region" description="Helical" evidence="7">
    <location>
        <begin position="53"/>
        <end position="71"/>
    </location>
</feature>
<comment type="caution">
    <text evidence="9">The sequence shown here is derived from an EMBL/GenBank/DDBJ whole genome shotgun (WGS) entry which is preliminary data.</text>
</comment>
<dbReference type="InterPro" id="IPR020846">
    <property type="entry name" value="MFS_dom"/>
</dbReference>
<evidence type="ECO:0000256" key="2">
    <source>
        <dbReference type="ARBA" id="ARBA00008335"/>
    </source>
</evidence>
<organism evidence="9 10">
    <name type="scientific">Ambispora leptoticha</name>
    <dbReference type="NCBI Taxonomy" id="144679"/>
    <lineage>
        <taxon>Eukaryota</taxon>
        <taxon>Fungi</taxon>
        <taxon>Fungi incertae sedis</taxon>
        <taxon>Mucoromycota</taxon>
        <taxon>Glomeromycotina</taxon>
        <taxon>Glomeromycetes</taxon>
        <taxon>Archaeosporales</taxon>
        <taxon>Ambisporaceae</taxon>
        <taxon>Ambispora</taxon>
    </lineage>
</organism>
<feature type="transmembrane region" description="Helical" evidence="7">
    <location>
        <begin position="439"/>
        <end position="460"/>
    </location>
</feature>
<dbReference type="Proteomes" id="UP000789508">
    <property type="component" value="Unassembled WGS sequence"/>
</dbReference>
<dbReference type="GO" id="GO:0012505">
    <property type="term" value="C:endomembrane system"/>
    <property type="evidence" value="ECO:0007669"/>
    <property type="project" value="UniProtKB-SubCell"/>
</dbReference>
<keyword evidence="10" id="KW-1185">Reference proteome</keyword>
<comment type="subcellular location">
    <subcellularLocation>
        <location evidence="1">Endomembrane system</location>
        <topology evidence="1">Multi-pass membrane protein</topology>
    </subcellularLocation>
</comment>
<dbReference type="Gene3D" id="1.20.1250.20">
    <property type="entry name" value="MFS general substrate transporter like domains"/>
    <property type="match status" value="1"/>
</dbReference>
<accession>A0A9N9BHF6</accession>
<keyword evidence="3" id="KW-0813">Transport</keyword>
<dbReference type="OrthoDB" id="10021397at2759"/>
<dbReference type="InterPro" id="IPR036259">
    <property type="entry name" value="MFS_trans_sf"/>
</dbReference>
<keyword evidence="5 7" id="KW-1133">Transmembrane helix</keyword>
<proteinExistence type="inferred from homology"/>
<evidence type="ECO:0000256" key="1">
    <source>
        <dbReference type="ARBA" id="ARBA00004127"/>
    </source>
</evidence>
<feature type="transmembrane region" description="Helical" evidence="7">
    <location>
        <begin position="411"/>
        <end position="430"/>
    </location>
</feature>
<name>A0A9N9BHF6_9GLOM</name>
<evidence type="ECO:0000256" key="5">
    <source>
        <dbReference type="ARBA" id="ARBA00022989"/>
    </source>
</evidence>
<feature type="domain" description="Major facilitator superfamily (MFS) profile" evidence="8">
    <location>
        <begin position="56"/>
        <end position="543"/>
    </location>
</feature>
<dbReference type="AlphaFoldDB" id="A0A9N9BHF6"/>
<feature type="transmembrane region" description="Helical" evidence="7">
    <location>
        <begin position="381"/>
        <end position="399"/>
    </location>
</feature>
<dbReference type="EMBL" id="CAJVPS010002291">
    <property type="protein sequence ID" value="CAG8564706.1"/>
    <property type="molecule type" value="Genomic_DNA"/>
</dbReference>
<sequence>MDNEQHENHVKTQNAVSIDIVNTKKNINDELNKDPDNNDNFEDQSQILPFKQLVVVFVGLLLALFLAALDQTIVSTCLPKIASEFDALDKIAWVGTVYLLTATAVQPLYGKFSDIFGRKSVFLFGVIIFLVGSALCGASQTMTMLIIFRGVAGMGGGGIISMIMVIISDVVSLRDRGKYQGSIGGVFGIASVVGPLIGGAFTDHASWWAFYVNLPIGFGTIVLIIVFLKLRSVSGSIKEKIARIDILGSLLTMLSIICLLLPTNWGGNEYEWNNWRVILLYCIGGILVFVLIYVELRVAIEPVIPPSMFKYRTVNAVFVSNFFIGTVFFSLIFFTPLFFQTVKHSSATSAGLHLIPLICGLVVFSILSGIGVSITGHCREFVWIGTIMLTVGCGLMTMWDADTNNGKLIGYLIVCGCGMGLLLQTTLLAAQSAVPHKEIAVVTSMANFFRAVGGIFGLAINGSVFNNILRNRFKEIVASSHYVPPNIINSENNVSAIYQIPDPVLRGKVIDAFVSAISAIYMVTIPFAVLAFLSSLFLKHHKIQKTPGASDTTTK</sequence>
<dbReference type="SUPFAM" id="SSF103473">
    <property type="entry name" value="MFS general substrate transporter"/>
    <property type="match status" value="1"/>
</dbReference>
<feature type="transmembrane region" description="Helical" evidence="7">
    <location>
        <begin position="351"/>
        <end position="374"/>
    </location>
</feature>
<evidence type="ECO:0000256" key="7">
    <source>
        <dbReference type="SAM" id="Phobius"/>
    </source>
</evidence>
<feature type="transmembrane region" description="Helical" evidence="7">
    <location>
        <begin position="208"/>
        <end position="230"/>
    </location>
</feature>
<dbReference type="FunFam" id="1.20.1720.10:FF:000013">
    <property type="entry name" value="Related to multidrug resistance proteins"/>
    <property type="match status" value="1"/>
</dbReference>
<dbReference type="CDD" id="cd17502">
    <property type="entry name" value="MFS_Azr1_MDR_like"/>
    <property type="match status" value="1"/>
</dbReference>
<protein>
    <submittedName>
        <fullName evidence="9">11503_t:CDS:1</fullName>
    </submittedName>
</protein>
<evidence type="ECO:0000259" key="8">
    <source>
        <dbReference type="PROSITE" id="PS50850"/>
    </source>
</evidence>
<evidence type="ECO:0000256" key="3">
    <source>
        <dbReference type="ARBA" id="ARBA00022448"/>
    </source>
</evidence>
<keyword evidence="6 7" id="KW-0472">Membrane</keyword>
<feature type="transmembrane region" description="Helical" evidence="7">
    <location>
        <begin position="242"/>
        <end position="263"/>
    </location>
</feature>
<dbReference type="GO" id="GO:0022857">
    <property type="term" value="F:transmembrane transporter activity"/>
    <property type="evidence" value="ECO:0007669"/>
    <property type="project" value="InterPro"/>
</dbReference>
<feature type="transmembrane region" description="Helical" evidence="7">
    <location>
        <begin position="183"/>
        <end position="202"/>
    </location>
</feature>
<feature type="transmembrane region" description="Helical" evidence="7">
    <location>
        <begin position="121"/>
        <end position="140"/>
    </location>
</feature>
<comment type="similarity">
    <text evidence="2">Belongs to the major facilitator superfamily.</text>
</comment>
<feature type="transmembrane region" description="Helical" evidence="7">
    <location>
        <begin position="275"/>
        <end position="294"/>
    </location>
</feature>
<gene>
    <name evidence="9" type="ORF">ALEPTO_LOCUS6522</name>
</gene>
<dbReference type="GO" id="GO:0005886">
    <property type="term" value="C:plasma membrane"/>
    <property type="evidence" value="ECO:0007669"/>
    <property type="project" value="TreeGrafter"/>
</dbReference>
<feature type="transmembrane region" description="Helical" evidence="7">
    <location>
        <begin position="91"/>
        <end position="109"/>
    </location>
</feature>
<keyword evidence="4 7" id="KW-0812">Transmembrane</keyword>
<reference evidence="9" key="1">
    <citation type="submission" date="2021-06" db="EMBL/GenBank/DDBJ databases">
        <authorList>
            <person name="Kallberg Y."/>
            <person name="Tangrot J."/>
            <person name="Rosling A."/>
        </authorList>
    </citation>
    <scope>NUCLEOTIDE SEQUENCE</scope>
    <source>
        <strain evidence="9">FL130A</strain>
    </source>
</reference>
<evidence type="ECO:0000313" key="9">
    <source>
        <dbReference type="EMBL" id="CAG8564706.1"/>
    </source>
</evidence>
<evidence type="ECO:0000256" key="6">
    <source>
        <dbReference type="ARBA" id="ARBA00023136"/>
    </source>
</evidence>
<dbReference type="PANTHER" id="PTHR23501:SF191">
    <property type="entry name" value="VACUOLAR BASIC AMINO ACID TRANSPORTER 4"/>
    <property type="match status" value="1"/>
</dbReference>
<feature type="transmembrane region" description="Helical" evidence="7">
    <location>
        <begin position="146"/>
        <end position="171"/>
    </location>
</feature>
<dbReference type="InterPro" id="IPR011701">
    <property type="entry name" value="MFS"/>
</dbReference>
<dbReference type="PRINTS" id="PR01036">
    <property type="entry name" value="TCRTETB"/>
</dbReference>
<feature type="transmembrane region" description="Helical" evidence="7">
    <location>
        <begin position="512"/>
        <end position="538"/>
    </location>
</feature>
<dbReference type="Gene3D" id="1.20.1720.10">
    <property type="entry name" value="Multidrug resistance protein D"/>
    <property type="match status" value="1"/>
</dbReference>
<dbReference type="PROSITE" id="PS50850">
    <property type="entry name" value="MFS"/>
    <property type="match status" value="1"/>
</dbReference>